<accession>A0A395JJR5</accession>
<sequence>MVPGPHQHDFHNTLIKLNIPTTYMQTTPIYTPK</sequence>
<organism evidence="1 2">
    <name type="scientific">Arenicella xantha</name>
    <dbReference type="NCBI Taxonomy" id="644221"/>
    <lineage>
        <taxon>Bacteria</taxon>
        <taxon>Pseudomonadati</taxon>
        <taxon>Pseudomonadota</taxon>
        <taxon>Gammaproteobacteria</taxon>
        <taxon>Arenicellales</taxon>
        <taxon>Arenicellaceae</taxon>
        <taxon>Arenicella</taxon>
    </lineage>
</organism>
<dbReference type="AlphaFoldDB" id="A0A395JJR5"/>
<dbReference type="Proteomes" id="UP000253083">
    <property type="component" value="Unassembled WGS sequence"/>
</dbReference>
<keyword evidence="2" id="KW-1185">Reference proteome</keyword>
<dbReference type="EMBL" id="QNRT01000002">
    <property type="protein sequence ID" value="RBP50759.1"/>
    <property type="molecule type" value="Genomic_DNA"/>
</dbReference>
<evidence type="ECO:0000313" key="1">
    <source>
        <dbReference type="EMBL" id="RBP50759.1"/>
    </source>
</evidence>
<dbReference type="InParanoid" id="A0A395JJR5"/>
<name>A0A395JJR5_9GAMM</name>
<reference evidence="1 2" key="1">
    <citation type="submission" date="2018-06" db="EMBL/GenBank/DDBJ databases">
        <title>Genomic Encyclopedia of Type Strains, Phase IV (KMG-IV): sequencing the most valuable type-strain genomes for metagenomic binning, comparative biology and taxonomic classification.</title>
        <authorList>
            <person name="Goeker M."/>
        </authorList>
    </citation>
    <scope>NUCLEOTIDE SEQUENCE [LARGE SCALE GENOMIC DNA]</scope>
    <source>
        <strain evidence="1 2">DSM 24032</strain>
    </source>
</reference>
<protein>
    <submittedName>
        <fullName evidence="1">Uncharacterized protein</fullName>
    </submittedName>
</protein>
<evidence type="ECO:0000313" key="2">
    <source>
        <dbReference type="Proteomes" id="UP000253083"/>
    </source>
</evidence>
<proteinExistence type="predicted"/>
<comment type="caution">
    <text evidence="1">The sequence shown here is derived from an EMBL/GenBank/DDBJ whole genome shotgun (WGS) entry which is preliminary data.</text>
</comment>
<gene>
    <name evidence="1" type="ORF">DFR28_102171</name>
</gene>